<evidence type="ECO:0008006" key="4">
    <source>
        <dbReference type="Google" id="ProtNLM"/>
    </source>
</evidence>
<feature type="compositionally biased region" description="Polar residues" evidence="1">
    <location>
        <begin position="518"/>
        <end position="529"/>
    </location>
</feature>
<feature type="compositionally biased region" description="Acidic residues" evidence="1">
    <location>
        <begin position="118"/>
        <end position="133"/>
    </location>
</feature>
<feature type="compositionally biased region" description="Polar residues" evidence="1">
    <location>
        <begin position="137"/>
        <end position="148"/>
    </location>
</feature>
<organism evidence="2 3">
    <name type="scientific">Kwoniella newhampshirensis</name>
    <dbReference type="NCBI Taxonomy" id="1651941"/>
    <lineage>
        <taxon>Eukaryota</taxon>
        <taxon>Fungi</taxon>
        <taxon>Dikarya</taxon>
        <taxon>Basidiomycota</taxon>
        <taxon>Agaricomycotina</taxon>
        <taxon>Tremellomycetes</taxon>
        <taxon>Tremellales</taxon>
        <taxon>Cryptococcaceae</taxon>
        <taxon>Kwoniella</taxon>
    </lineage>
</organism>
<feature type="compositionally biased region" description="Polar residues" evidence="1">
    <location>
        <begin position="408"/>
        <end position="418"/>
    </location>
</feature>
<feature type="region of interest" description="Disordered" evidence="1">
    <location>
        <begin position="167"/>
        <end position="271"/>
    </location>
</feature>
<dbReference type="Proteomes" id="UP001388673">
    <property type="component" value="Unassembled WGS sequence"/>
</dbReference>
<feature type="compositionally biased region" description="Polar residues" evidence="1">
    <location>
        <begin position="297"/>
        <end position="317"/>
    </location>
</feature>
<feature type="region of interest" description="Disordered" evidence="1">
    <location>
        <begin position="376"/>
        <end position="434"/>
    </location>
</feature>
<feature type="compositionally biased region" description="Polar residues" evidence="1">
    <location>
        <begin position="754"/>
        <end position="765"/>
    </location>
</feature>
<evidence type="ECO:0000256" key="1">
    <source>
        <dbReference type="SAM" id="MobiDB-lite"/>
    </source>
</evidence>
<sequence length="911" mass="96976">MQMTNSVDSNPTTTTTTADAPLPALDESSASDQIVNPSASPSTQPAIVLSPSDPLPPVHSESVAPSPIPTPVATEIAKPRPKKPSRRAKARPRRRVAGSDAESDVDRASKGSLTDASSDSDTDDAEEEDEDEEPQSKPGTSSKSQNITPVGWAEALDKDQAVEVSFDGLNRAEVGSVRGAKGSKARGRGRGGAPGPARELTEEEKARIEENKKRKKDRIKAKRAELKEAKKKEKDQADNAKSEMAPTEVTQEKKEEGKKVKGKGKKKAEVPALATPAITPLAESLRELTIQDLAVQPASSQPQEAQTSENAQTTSAPPNHARPPRGNNRDAYTQRLATDPKFTPRVGGFWTHDQRLYESGPVGEGAYTGLRQMSEYWRGRGGPRGVRGGFRGRGRGFGPGPLKISLAGRQQATPFPSEQKQELTADPEEEEGDEPVLEMDRLEIALSKKDQPPQDVPVALREKKWGHEGFEAIQTERDRKIVNGVLRGGIRGRARGRGGFAPRGGHFTPPFRPVDPLTPQSTPGRTSVNIPAILSQAKPTSSPAPPSRPTQSTEMQSTQPDTESLLGDSGHAVTVKLPGSDKPVQVDVPSTAGSEAGTQEVPSIKTPEITANGQAILYSSPIPPAPPVVRQPKLQATSPSPAIQASYLNRGPSAVPVYVPHFQPSPFPTGSENGSVSSVGQFPPVPSVPSALLSGVYPETNVDSYLLSRPEQNGQFRQYQTNGAQRSFAAQQQAGFYPSPQLQPSLPHNHHQMQHSNRGSFSGHSLPQYYGQPVPMNGVNDGRGSPFSGSPNPYTMAGGQMGGYFTPARPSQKISIRAPTPGAQQAKDEQAGGGDGRGLPSFASVNSHVGGYYPQHYNPYNAATGGVQGYNTMAGGEDGVYYPMANGAVAQGYGWEGQGVGGYGYEGDYGY</sequence>
<gene>
    <name evidence="2" type="ORF">IAR55_006626</name>
</gene>
<feature type="compositionally biased region" description="Acidic residues" evidence="1">
    <location>
        <begin position="425"/>
        <end position="434"/>
    </location>
</feature>
<feature type="compositionally biased region" description="Polar residues" evidence="1">
    <location>
        <begin position="1"/>
        <end position="10"/>
    </location>
</feature>
<feature type="compositionally biased region" description="Polar residues" evidence="1">
    <location>
        <begin position="591"/>
        <end position="601"/>
    </location>
</feature>
<dbReference type="AlphaFoldDB" id="A0AAW0YEI4"/>
<protein>
    <recommendedName>
        <fullName evidence="4">Btz domain-containing protein</fullName>
    </recommendedName>
</protein>
<dbReference type="RefSeq" id="XP_066800000.1">
    <property type="nucleotide sequence ID" value="XM_066949706.1"/>
</dbReference>
<feature type="compositionally biased region" description="Polar residues" evidence="1">
    <location>
        <begin position="28"/>
        <end position="45"/>
    </location>
</feature>
<feature type="compositionally biased region" description="Basic residues" evidence="1">
    <location>
        <begin position="79"/>
        <end position="96"/>
    </location>
</feature>
<proteinExistence type="predicted"/>
<dbReference type="GeneID" id="92183884"/>
<feature type="region of interest" description="Disordered" evidence="1">
    <location>
        <begin position="1"/>
        <end position="154"/>
    </location>
</feature>
<feature type="compositionally biased region" description="Gly residues" evidence="1">
    <location>
        <begin position="379"/>
        <end position="399"/>
    </location>
</feature>
<reference evidence="2 3" key="1">
    <citation type="journal article" date="2024" name="bioRxiv">
        <title>Comparative genomics of Cryptococcus and Kwoniella reveals pathogenesis evolution and contrasting karyotype dynamics via intercentromeric recombination or chromosome fusion.</title>
        <authorList>
            <person name="Coelho M.A."/>
            <person name="David-Palma M."/>
            <person name="Shea T."/>
            <person name="Bowers K."/>
            <person name="McGinley-Smith S."/>
            <person name="Mohammad A.W."/>
            <person name="Gnirke A."/>
            <person name="Yurkov A.M."/>
            <person name="Nowrousian M."/>
            <person name="Sun S."/>
            <person name="Cuomo C.A."/>
            <person name="Heitman J."/>
        </authorList>
    </citation>
    <scope>NUCLEOTIDE SEQUENCE [LARGE SCALE GENOMIC DNA]</scope>
    <source>
        <strain evidence="2 3">CBS 13917</strain>
    </source>
</reference>
<feature type="region of interest" description="Disordered" evidence="1">
    <location>
        <begin position="292"/>
        <end position="348"/>
    </location>
</feature>
<accession>A0AAW0YEI4</accession>
<feature type="compositionally biased region" description="Basic and acidic residues" evidence="1">
    <location>
        <begin position="199"/>
        <end position="212"/>
    </location>
</feature>
<feature type="compositionally biased region" description="Low complexity" evidence="1">
    <location>
        <begin position="11"/>
        <end position="26"/>
    </location>
</feature>
<feature type="region of interest" description="Disordered" evidence="1">
    <location>
        <begin position="747"/>
        <end position="841"/>
    </location>
</feature>
<keyword evidence="3" id="KW-1185">Reference proteome</keyword>
<feature type="compositionally biased region" description="Basic and acidic residues" evidence="1">
    <location>
        <begin position="250"/>
        <end position="259"/>
    </location>
</feature>
<evidence type="ECO:0000313" key="3">
    <source>
        <dbReference type="Proteomes" id="UP001388673"/>
    </source>
</evidence>
<comment type="caution">
    <text evidence="2">The sequence shown here is derived from an EMBL/GenBank/DDBJ whole genome shotgun (WGS) entry which is preliminary data.</text>
</comment>
<feature type="compositionally biased region" description="Basic and acidic residues" evidence="1">
    <location>
        <begin position="222"/>
        <end position="241"/>
    </location>
</feature>
<evidence type="ECO:0000313" key="2">
    <source>
        <dbReference type="EMBL" id="KAK8844776.1"/>
    </source>
</evidence>
<name>A0AAW0YEI4_9TREE</name>
<feature type="region of interest" description="Disordered" evidence="1">
    <location>
        <begin position="490"/>
        <end position="606"/>
    </location>
</feature>
<dbReference type="KEGG" id="kne:92183884"/>
<dbReference type="EMBL" id="JBCAWK010000013">
    <property type="protein sequence ID" value="KAK8844776.1"/>
    <property type="molecule type" value="Genomic_DNA"/>
</dbReference>